<reference evidence="1 2" key="1">
    <citation type="submission" date="2024-01" db="EMBL/GenBank/DDBJ databases">
        <title>The complete chloroplast genome sequence of Lithospermum erythrorhizon: insights into the phylogenetic relationship among Boraginaceae species and the maternal lineages of purple gromwells.</title>
        <authorList>
            <person name="Okada T."/>
            <person name="Watanabe K."/>
        </authorList>
    </citation>
    <scope>NUCLEOTIDE SEQUENCE [LARGE SCALE GENOMIC DNA]</scope>
</reference>
<name>A0AAV3QL96_LITER</name>
<sequence length="85" mass="8454">MAYFPLVSYFQMVDGGAVLFAAASIAPAGAAVAAAEIDGVTDAAEMNVVAAEMNVLAAEMNVAAAAGFENLSEAVGIAALLHEHA</sequence>
<gene>
    <name evidence="1" type="ORF">LIER_19219</name>
</gene>
<keyword evidence="2" id="KW-1185">Reference proteome</keyword>
<dbReference type="EMBL" id="BAABME010004718">
    <property type="protein sequence ID" value="GAA0163323.1"/>
    <property type="molecule type" value="Genomic_DNA"/>
</dbReference>
<protein>
    <submittedName>
        <fullName evidence="1">Uncharacterized protein</fullName>
    </submittedName>
</protein>
<evidence type="ECO:0000313" key="1">
    <source>
        <dbReference type="EMBL" id="GAA0163323.1"/>
    </source>
</evidence>
<comment type="caution">
    <text evidence="1">The sequence shown here is derived from an EMBL/GenBank/DDBJ whole genome shotgun (WGS) entry which is preliminary data.</text>
</comment>
<dbReference type="AlphaFoldDB" id="A0AAV3QL96"/>
<proteinExistence type="predicted"/>
<organism evidence="1 2">
    <name type="scientific">Lithospermum erythrorhizon</name>
    <name type="common">Purple gromwell</name>
    <name type="synonym">Lithospermum officinale var. erythrorhizon</name>
    <dbReference type="NCBI Taxonomy" id="34254"/>
    <lineage>
        <taxon>Eukaryota</taxon>
        <taxon>Viridiplantae</taxon>
        <taxon>Streptophyta</taxon>
        <taxon>Embryophyta</taxon>
        <taxon>Tracheophyta</taxon>
        <taxon>Spermatophyta</taxon>
        <taxon>Magnoliopsida</taxon>
        <taxon>eudicotyledons</taxon>
        <taxon>Gunneridae</taxon>
        <taxon>Pentapetalae</taxon>
        <taxon>asterids</taxon>
        <taxon>lamiids</taxon>
        <taxon>Boraginales</taxon>
        <taxon>Boraginaceae</taxon>
        <taxon>Boraginoideae</taxon>
        <taxon>Lithospermeae</taxon>
        <taxon>Lithospermum</taxon>
    </lineage>
</organism>
<evidence type="ECO:0000313" key="2">
    <source>
        <dbReference type="Proteomes" id="UP001454036"/>
    </source>
</evidence>
<dbReference type="Proteomes" id="UP001454036">
    <property type="component" value="Unassembled WGS sequence"/>
</dbReference>
<accession>A0AAV3QL96</accession>